<evidence type="ECO:0000256" key="3">
    <source>
        <dbReference type="ARBA" id="ARBA00022490"/>
    </source>
</evidence>
<dbReference type="InterPro" id="IPR053879">
    <property type="entry name" value="HYDIN_VesB_CFA65-like_Ig"/>
</dbReference>
<dbReference type="Gene3D" id="2.60.40.10">
    <property type="entry name" value="Immunoglobulins"/>
    <property type="match status" value="3"/>
</dbReference>
<evidence type="ECO:0000259" key="7">
    <source>
        <dbReference type="Pfam" id="PF22544"/>
    </source>
</evidence>
<feature type="signal peptide" evidence="6">
    <location>
        <begin position="1"/>
        <end position="24"/>
    </location>
</feature>
<keyword evidence="3" id="KW-0963">Cytoplasm</keyword>
<accession>A0A7X8SHE0</accession>
<evidence type="ECO:0000256" key="4">
    <source>
        <dbReference type="ARBA" id="ARBA00023069"/>
    </source>
</evidence>
<evidence type="ECO:0000313" key="9">
    <source>
        <dbReference type="Proteomes" id="UP000585050"/>
    </source>
</evidence>
<keyword evidence="4" id="KW-0969">Cilium</keyword>
<dbReference type="InterPro" id="IPR011467">
    <property type="entry name" value="DUF1573"/>
</dbReference>
<reference evidence="8 9" key="1">
    <citation type="submission" date="2020-04" db="EMBL/GenBank/DDBJ databases">
        <title>Flammeovirga sp. SR4, a novel species isolated from seawater.</title>
        <authorList>
            <person name="Wang X."/>
        </authorList>
    </citation>
    <scope>NUCLEOTIDE SEQUENCE [LARGE SCALE GENOMIC DNA]</scope>
    <source>
        <strain evidence="8 9">SR4</strain>
    </source>
</reference>
<dbReference type="Pfam" id="PF22544">
    <property type="entry name" value="HYDIN_VesB_CFA65-like_Ig"/>
    <property type="match status" value="1"/>
</dbReference>
<evidence type="ECO:0000256" key="1">
    <source>
        <dbReference type="ARBA" id="ARBA00004138"/>
    </source>
</evidence>
<keyword evidence="5" id="KW-0966">Cell projection</keyword>
<organism evidence="8 9">
    <name type="scientific">Flammeovirga agarivorans</name>
    <dbReference type="NCBI Taxonomy" id="2726742"/>
    <lineage>
        <taxon>Bacteria</taxon>
        <taxon>Pseudomonadati</taxon>
        <taxon>Bacteroidota</taxon>
        <taxon>Cytophagia</taxon>
        <taxon>Cytophagales</taxon>
        <taxon>Flammeovirgaceae</taxon>
        <taxon>Flammeovirga</taxon>
    </lineage>
</organism>
<dbReference type="Proteomes" id="UP000585050">
    <property type="component" value="Unassembled WGS sequence"/>
</dbReference>
<dbReference type="AlphaFoldDB" id="A0A7X8SHE0"/>
<evidence type="ECO:0000256" key="5">
    <source>
        <dbReference type="ARBA" id="ARBA00023273"/>
    </source>
</evidence>
<keyword evidence="9" id="KW-1185">Reference proteome</keyword>
<gene>
    <name evidence="8" type="ORF">HGP29_03545</name>
</gene>
<evidence type="ECO:0000256" key="6">
    <source>
        <dbReference type="SAM" id="SignalP"/>
    </source>
</evidence>
<evidence type="ECO:0000256" key="2">
    <source>
        <dbReference type="ARBA" id="ARBA00004496"/>
    </source>
</evidence>
<dbReference type="Pfam" id="PF07610">
    <property type="entry name" value="DUF1573"/>
    <property type="match status" value="1"/>
</dbReference>
<feature type="chain" id="PRO_5031518909" evidence="6">
    <location>
        <begin position="25"/>
        <end position="366"/>
    </location>
</feature>
<dbReference type="PANTHER" id="PTHR37833">
    <property type="entry name" value="LIPOPROTEIN-RELATED"/>
    <property type="match status" value="1"/>
</dbReference>
<dbReference type="PANTHER" id="PTHR37833:SF1">
    <property type="entry name" value="SIGNAL PEPTIDE PROTEIN"/>
    <property type="match status" value="1"/>
</dbReference>
<dbReference type="InterPro" id="IPR013783">
    <property type="entry name" value="Ig-like_fold"/>
</dbReference>
<sequence length="366" mass="40658">MKAKFSSVLLLVFSIFFGMSNSYGQGKIQFEKTVHDFGDINEEDGDAKVIFDFTNNGNKPLKLTSVKASCGCTTPNWSTDPVAAGGKGFIEVSYSTKNRPGTFNKTISVRTDGQPQVLLLTIKGNVIPRPKGPKDWYPMEIGNVRFKTTHLVFTNIKNTDKDTLSTVLYNEGKSEIAINYKDAKTPDYVKVWGSKDKLASEDTATLYISYDAALKGDYGYLFEYFQLPTSDIKQPKKRINISAHVKEDFSNVSKDQSTWPKVEFNTKKHEFGEMKALDKKSTAFKITNKGGNELIIRKVKASCGCTATKPQKTQLAPGESTTLDVTFTAGNYNRKVTKSITVITNDPDHPETTLQIEADVKTAEEN</sequence>
<evidence type="ECO:0000313" key="8">
    <source>
        <dbReference type="EMBL" id="NLR90261.1"/>
    </source>
</evidence>
<feature type="domain" description="HYDIN/VesB/CFA65-like Ig-like" evidence="7">
    <location>
        <begin position="260"/>
        <end position="358"/>
    </location>
</feature>
<dbReference type="GO" id="GO:0005737">
    <property type="term" value="C:cytoplasm"/>
    <property type="evidence" value="ECO:0007669"/>
    <property type="project" value="UniProtKB-SubCell"/>
</dbReference>
<dbReference type="NCBIfam" id="NF012200">
    <property type="entry name" value="choice_anch_D"/>
    <property type="match status" value="1"/>
</dbReference>
<dbReference type="RefSeq" id="WP_168880969.1">
    <property type="nucleotide sequence ID" value="NZ_JABAIL010000001.1"/>
</dbReference>
<proteinExistence type="predicted"/>
<comment type="subcellular location">
    <subcellularLocation>
        <location evidence="1">Cell projection</location>
        <location evidence="1">Cilium</location>
    </subcellularLocation>
    <subcellularLocation>
        <location evidence="2">Cytoplasm</location>
    </subcellularLocation>
</comment>
<keyword evidence="6" id="KW-0732">Signal</keyword>
<dbReference type="EMBL" id="JABAIL010000001">
    <property type="protein sequence ID" value="NLR90261.1"/>
    <property type="molecule type" value="Genomic_DNA"/>
</dbReference>
<comment type="caution">
    <text evidence="8">The sequence shown here is derived from an EMBL/GenBank/DDBJ whole genome shotgun (WGS) entry which is preliminary data.</text>
</comment>
<protein>
    <submittedName>
        <fullName evidence="8">DUF1573 domain-containing protein</fullName>
    </submittedName>
</protein>
<name>A0A7X8SHE0_9BACT</name>